<accession>A0A9P1CEU3</accession>
<comment type="caution">
    <text evidence="1">The sequence shown here is derived from an EMBL/GenBank/DDBJ whole genome shotgun (WGS) entry which is preliminary data.</text>
</comment>
<reference evidence="2 3" key="2">
    <citation type="submission" date="2024-05" db="EMBL/GenBank/DDBJ databases">
        <authorList>
            <person name="Chen Y."/>
            <person name="Shah S."/>
            <person name="Dougan E. K."/>
            <person name="Thang M."/>
            <person name="Chan C."/>
        </authorList>
    </citation>
    <scope>NUCLEOTIDE SEQUENCE [LARGE SCALE GENOMIC DNA]</scope>
</reference>
<evidence type="ECO:0000313" key="3">
    <source>
        <dbReference type="Proteomes" id="UP001152797"/>
    </source>
</evidence>
<gene>
    <name evidence="1" type="ORF">C1SCF055_LOCUS17299</name>
</gene>
<sequence length="64" mass="7420">MQAWAARWTQMDGEMLWHRTAGRHWSRLPLCSMKGEGRSCGHDVVNGRSWRQQIVGPPVGFLWL</sequence>
<name>A0A9P1CEU3_9DINO</name>
<dbReference type="Proteomes" id="UP001152797">
    <property type="component" value="Unassembled WGS sequence"/>
</dbReference>
<organism evidence="1">
    <name type="scientific">Cladocopium goreaui</name>
    <dbReference type="NCBI Taxonomy" id="2562237"/>
    <lineage>
        <taxon>Eukaryota</taxon>
        <taxon>Sar</taxon>
        <taxon>Alveolata</taxon>
        <taxon>Dinophyceae</taxon>
        <taxon>Suessiales</taxon>
        <taxon>Symbiodiniaceae</taxon>
        <taxon>Cladocopium</taxon>
    </lineage>
</organism>
<evidence type="ECO:0000313" key="2">
    <source>
        <dbReference type="EMBL" id="CAL4777612.1"/>
    </source>
</evidence>
<dbReference type="EMBL" id="CAMXCT020001458">
    <property type="protein sequence ID" value="CAL1143675.1"/>
    <property type="molecule type" value="Genomic_DNA"/>
</dbReference>
<evidence type="ECO:0000313" key="1">
    <source>
        <dbReference type="EMBL" id="CAI3990300.1"/>
    </source>
</evidence>
<dbReference type="EMBL" id="CAMXCT010001458">
    <property type="protein sequence ID" value="CAI3990300.1"/>
    <property type="molecule type" value="Genomic_DNA"/>
</dbReference>
<dbReference type="EMBL" id="CAMXCT030001458">
    <property type="protein sequence ID" value="CAL4777612.1"/>
    <property type="molecule type" value="Genomic_DNA"/>
</dbReference>
<protein>
    <submittedName>
        <fullName evidence="1">Uncharacterized protein</fullName>
    </submittedName>
</protein>
<keyword evidence="3" id="KW-1185">Reference proteome</keyword>
<dbReference type="AlphaFoldDB" id="A0A9P1CEU3"/>
<proteinExistence type="predicted"/>
<reference evidence="1" key="1">
    <citation type="submission" date="2022-10" db="EMBL/GenBank/DDBJ databases">
        <authorList>
            <person name="Chen Y."/>
            <person name="Dougan E. K."/>
            <person name="Chan C."/>
            <person name="Rhodes N."/>
            <person name="Thang M."/>
        </authorList>
    </citation>
    <scope>NUCLEOTIDE SEQUENCE</scope>
</reference>